<evidence type="ECO:0000313" key="1">
    <source>
        <dbReference type="EMBL" id="SPD05522.1"/>
    </source>
</evidence>
<sequence length="404" mass="43999">MPPANREFHVVAGVVIFPTHPGPARQLALPMSDFDELGIVRKACATLSCKVSELRETELGTERYGPANRGRRSVFGLPEGIFLARGSTCCEPGRLCAQARQCRRKSYGNFSTALFCRPVFIRVVDVAPEVGIRRSWRCQKACATYFLKVQVPHIGKLGSARYDLANGGCWNVPYSMGSFSDRDSGLTGGALNDPEGVVSSIQPSVQSTVRSNLGQTRSTLVKPGQTWSKFSELWEMYPGPRFEGFGHSGPQSGQKRLGQLLVNLAWSNLVNPSQIWSNFGKCGLDPVLMLFAWRALVGSGRFGSGCLVLRADTRENPGGTAKNLPQFTCHFLSDALALNRLTHGSKVKISCSESSFAFLSSTVWNPGSKHVEEDNLRLQICSSLKLGGLTVWHLNPNTSGGDLT</sequence>
<organism evidence="1">
    <name type="scientific">Fagus sylvatica</name>
    <name type="common">Beechnut</name>
    <dbReference type="NCBI Taxonomy" id="28930"/>
    <lineage>
        <taxon>Eukaryota</taxon>
        <taxon>Viridiplantae</taxon>
        <taxon>Streptophyta</taxon>
        <taxon>Embryophyta</taxon>
        <taxon>Tracheophyta</taxon>
        <taxon>Spermatophyta</taxon>
        <taxon>Magnoliopsida</taxon>
        <taxon>eudicotyledons</taxon>
        <taxon>Gunneridae</taxon>
        <taxon>Pentapetalae</taxon>
        <taxon>rosids</taxon>
        <taxon>fabids</taxon>
        <taxon>Fagales</taxon>
        <taxon>Fagaceae</taxon>
        <taxon>Fagus</taxon>
    </lineage>
</organism>
<protein>
    <submittedName>
        <fullName evidence="1">Uncharacterized protein</fullName>
    </submittedName>
</protein>
<accession>A0A2N9H0J7</accession>
<dbReference type="EMBL" id="OIVN01002668">
    <property type="protein sequence ID" value="SPD05522.1"/>
    <property type="molecule type" value="Genomic_DNA"/>
</dbReference>
<proteinExistence type="predicted"/>
<gene>
    <name evidence="1" type="ORF">FSB_LOCUS33404</name>
</gene>
<dbReference type="AlphaFoldDB" id="A0A2N9H0J7"/>
<name>A0A2N9H0J7_FAGSY</name>
<reference evidence="1" key="1">
    <citation type="submission" date="2018-02" db="EMBL/GenBank/DDBJ databases">
        <authorList>
            <person name="Cohen D.B."/>
            <person name="Kent A.D."/>
        </authorList>
    </citation>
    <scope>NUCLEOTIDE SEQUENCE</scope>
</reference>